<accession>A0A4D4M6H1</accession>
<dbReference type="Proteomes" id="UP000302139">
    <property type="component" value="Unassembled WGS sequence"/>
</dbReference>
<evidence type="ECO:0000256" key="2">
    <source>
        <dbReference type="PROSITE-ProRule" id="PRU00285"/>
    </source>
</evidence>
<gene>
    <name evidence="6" type="ORF">SAV14893_069340</name>
</gene>
<dbReference type="Pfam" id="PF00011">
    <property type="entry name" value="HSP20"/>
    <property type="match status" value="1"/>
</dbReference>
<evidence type="ECO:0000256" key="4">
    <source>
        <dbReference type="SAM" id="MobiDB-lite"/>
    </source>
</evidence>
<proteinExistence type="inferred from homology"/>
<dbReference type="InterPro" id="IPR002068">
    <property type="entry name" value="A-crystallin/Hsp20_dom"/>
</dbReference>
<evidence type="ECO:0000259" key="5">
    <source>
        <dbReference type="PROSITE" id="PS01031"/>
    </source>
</evidence>
<evidence type="ECO:0000313" key="7">
    <source>
        <dbReference type="Proteomes" id="UP000302139"/>
    </source>
</evidence>
<dbReference type="SUPFAM" id="SSF49764">
    <property type="entry name" value="HSP20-like chaperones"/>
    <property type="match status" value="1"/>
</dbReference>
<dbReference type="RefSeq" id="WP_010988639.1">
    <property type="nucleotide sequence ID" value="NZ_BAABTN010000001.1"/>
</dbReference>
<feature type="region of interest" description="Disordered" evidence="4">
    <location>
        <begin position="82"/>
        <end position="120"/>
    </location>
</feature>
<evidence type="ECO:0000313" key="6">
    <source>
        <dbReference type="EMBL" id="GDY67541.1"/>
    </source>
</evidence>
<evidence type="ECO:0000256" key="1">
    <source>
        <dbReference type="ARBA" id="ARBA00023016"/>
    </source>
</evidence>
<dbReference type="CDD" id="cd06464">
    <property type="entry name" value="ACD_sHsps-like"/>
    <property type="match status" value="1"/>
</dbReference>
<keyword evidence="1" id="KW-0346">Stress response</keyword>
<feature type="domain" description="SHSP" evidence="5">
    <location>
        <begin position="1"/>
        <end position="98"/>
    </location>
</feature>
<dbReference type="GO" id="GO:0009408">
    <property type="term" value="P:response to heat"/>
    <property type="evidence" value="ECO:0007669"/>
    <property type="project" value="InterPro"/>
</dbReference>
<dbReference type="PROSITE" id="PS01031">
    <property type="entry name" value="SHSP"/>
    <property type="match status" value="1"/>
</dbReference>
<dbReference type="InterPro" id="IPR008978">
    <property type="entry name" value="HSP20-like_chaperone"/>
</dbReference>
<dbReference type="AlphaFoldDB" id="A0A4D4M6H1"/>
<protein>
    <recommendedName>
        <fullName evidence="5">SHSP domain-containing protein</fullName>
    </recommendedName>
</protein>
<dbReference type="PANTHER" id="PTHR46733">
    <property type="entry name" value="26.5 KDA HEAT SHOCK PROTEIN, MITOCHONDRIAL"/>
    <property type="match status" value="1"/>
</dbReference>
<evidence type="ECO:0000256" key="3">
    <source>
        <dbReference type="RuleBase" id="RU003616"/>
    </source>
</evidence>
<comment type="caution">
    <text evidence="6">The sequence shown here is derived from an EMBL/GenBank/DDBJ whole genome shotgun (WGS) entry which is preliminary data.</text>
</comment>
<name>A0A4D4M6H1_STRAX</name>
<dbReference type="EMBL" id="BJHX01000001">
    <property type="protein sequence ID" value="GDY67541.1"/>
    <property type="molecule type" value="Genomic_DNA"/>
</dbReference>
<dbReference type="PANTHER" id="PTHR46733:SF4">
    <property type="entry name" value="HEAT SHOCK PROTEIN 21, CHLOROPLASTIC"/>
    <property type="match status" value="1"/>
</dbReference>
<dbReference type="InterPro" id="IPR044587">
    <property type="entry name" value="HSP21-like"/>
</dbReference>
<reference evidence="6 7" key="1">
    <citation type="submission" date="2019-04" db="EMBL/GenBank/DDBJ databases">
        <title>Draft genome sequences of Streptomyces avermitilis NBRC 14893.</title>
        <authorList>
            <person name="Komaki H."/>
            <person name="Tamura T."/>
            <person name="Hosoyama A."/>
        </authorList>
    </citation>
    <scope>NUCLEOTIDE SEQUENCE [LARGE SCALE GENOMIC DNA]</scope>
    <source>
        <strain evidence="6 7">NBRC 14893</strain>
    </source>
</reference>
<dbReference type="Gene3D" id="2.60.40.790">
    <property type="match status" value="1"/>
</dbReference>
<dbReference type="GeneID" id="41544317"/>
<organism evidence="6 7">
    <name type="scientific">Streptomyces avermitilis</name>
    <dbReference type="NCBI Taxonomy" id="33903"/>
    <lineage>
        <taxon>Bacteria</taxon>
        <taxon>Bacillati</taxon>
        <taxon>Actinomycetota</taxon>
        <taxon>Actinomycetes</taxon>
        <taxon>Kitasatosporales</taxon>
        <taxon>Streptomycetaceae</taxon>
        <taxon>Streptomyces</taxon>
    </lineage>
</organism>
<comment type="similarity">
    <text evidence="2 3">Belongs to the small heat shock protein (HSP20) family.</text>
</comment>
<sequence>MRSRPPLSIPWSSSTNCKDIAVEANGPELVVTGDIKERERKGVLPGSTRHVGAFEYRLRLPGELATHKIKADMQDGVLGITVPKGEAAGPRRVQISESGEGAREDAARSGAAAGGGTTAA</sequence>